<keyword evidence="4 7" id="KW-0547">Nucleotide-binding</keyword>
<sequence>MNIVSSVNNSGNNVDEENEKDKISYLIRKLPVLGNLFHIHGKIGKGTFSSVFLATLKTSTNQRKFAIKHLVPTCHPRRIERELQCLQDIGGTDYVVELDLCLRSAECIVFVMPYMKHDRFAEYVHDMTVDETRNYMKALLVALRRVHKFNIIHRDVKPSNFLYNRAMKQYRLVDFGLAQQYTTESNTSSQAETCVIESQPGKRKRNDVNDETGPVKNTGKPIDVQCICYGKPRICSICLSKSAQTAPRAGTPGFRAPEVLLKFPSQTSAIDIWASGVIMLCILSGTHPFFRSPDDCTALAEITTIFGSTKMQQCAKKLGRKLTFSENIPGIDIKLLCQKLQKRNSLHREEDPNTSCSNKNQEKIDTAYPSAAYDLLIRLLDPDHCTRITAEEAINHTFLAD</sequence>
<evidence type="ECO:0000313" key="11">
    <source>
        <dbReference type="Proteomes" id="UP000829291"/>
    </source>
</evidence>
<dbReference type="GO" id="GO:0005524">
    <property type="term" value="F:ATP binding"/>
    <property type="evidence" value="ECO:0007669"/>
    <property type="project" value="UniProtKB-UniRule"/>
</dbReference>
<evidence type="ECO:0000256" key="3">
    <source>
        <dbReference type="ARBA" id="ARBA00022679"/>
    </source>
</evidence>
<accession>A0A6J0BNQ7</accession>
<evidence type="ECO:0000256" key="4">
    <source>
        <dbReference type="ARBA" id="ARBA00022741"/>
    </source>
</evidence>
<evidence type="ECO:0000259" key="10">
    <source>
        <dbReference type="PROSITE" id="PS50011"/>
    </source>
</evidence>
<dbReference type="PROSITE" id="PS50011">
    <property type="entry name" value="PROTEIN_KINASE_DOM"/>
    <property type="match status" value="1"/>
</dbReference>
<evidence type="ECO:0000256" key="9">
    <source>
        <dbReference type="SAM" id="MobiDB-lite"/>
    </source>
</evidence>
<evidence type="ECO:0000256" key="8">
    <source>
        <dbReference type="RuleBase" id="RU000304"/>
    </source>
</evidence>
<keyword evidence="5 12" id="KW-0418">Kinase</keyword>
<organism evidence="12">
    <name type="scientific">Neodiprion lecontei</name>
    <name type="common">Redheaded pine sawfly</name>
    <dbReference type="NCBI Taxonomy" id="441921"/>
    <lineage>
        <taxon>Eukaryota</taxon>
        <taxon>Metazoa</taxon>
        <taxon>Ecdysozoa</taxon>
        <taxon>Arthropoda</taxon>
        <taxon>Hexapoda</taxon>
        <taxon>Insecta</taxon>
        <taxon>Pterygota</taxon>
        <taxon>Neoptera</taxon>
        <taxon>Endopterygota</taxon>
        <taxon>Hymenoptera</taxon>
        <taxon>Tenthredinoidea</taxon>
        <taxon>Diprionidae</taxon>
        <taxon>Diprioninae</taxon>
        <taxon>Neodiprion</taxon>
    </lineage>
</organism>
<dbReference type="Pfam" id="PF00069">
    <property type="entry name" value="Pkinase"/>
    <property type="match status" value="2"/>
</dbReference>
<dbReference type="InterPro" id="IPR000719">
    <property type="entry name" value="Prot_kinase_dom"/>
</dbReference>
<keyword evidence="6 7" id="KW-0067">ATP-binding</keyword>
<dbReference type="GO" id="GO:0051301">
    <property type="term" value="P:cell division"/>
    <property type="evidence" value="ECO:0007669"/>
    <property type="project" value="UniProtKB-KW"/>
</dbReference>
<feature type="region of interest" description="Disordered" evidence="9">
    <location>
        <begin position="192"/>
        <end position="215"/>
    </location>
</feature>
<evidence type="ECO:0000256" key="7">
    <source>
        <dbReference type="PROSITE-ProRule" id="PRU10141"/>
    </source>
</evidence>
<keyword evidence="11" id="KW-1185">Reference proteome</keyword>
<evidence type="ECO:0000313" key="12">
    <source>
        <dbReference type="RefSeq" id="XP_015516259.2"/>
    </source>
</evidence>
<protein>
    <recommendedName>
        <fullName evidence="1">non-specific serine/threonine protein kinase</fullName>
        <ecNumber evidence="1">2.7.11.1</ecNumber>
    </recommendedName>
</protein>
<dbReference type="FunCoup" id="A0A6J0BNQ7">
    <property type="interactions" value="1863"/>
</dbReference>
<name>A0A6J0BNQ7_NEOLC</name>
<dbReference type="Proteomes" id="UP000829291">
    <property type="component" value="Chromosome 2"/>
</dbReference>
<dbReference type="AlphaFoldDB" id="A0A6J0BNQ7"/>
<feature type="domain" description="Protein kinase" evidence="10">
    <location>
        <begin position="37"/>
        <end position="399"/>
    </location>
</feature>
<evidence type="ECO:0000256" key="6">
    <source>
        <dbReference type="ARBA" id="ARBA00022840"/>
    </source>
</evidence>
<dbReference type="PANTHER" id="PTHR44167:SF23">
    <property type="entry name" value="CDC7 KINASE, ISOFORM A-RELATED"/>
    <property type="match status" value="1"/>
</dbReference>
<evidence type="ECO:0000256" key="1">
    <source>
        <dbReference type="ARBA" id="ARBA00012513"/>
    </source>
</evidence>
<dbReference type="GeneID" id="107221692"/>
<dbReference type="SUPFAM" id="SSF56112">
    <property type="entry name" value="Protein kinase-like (PK-like)"/>
    <property type="match status" value="1"/>
</dbReference>
<dbReference type="PROSITE" id="PS00108">
    <property type="entry name" value="PROTEIN_KINASE_ST"/>
    <property type="match status" value="1"/>
</dbReference>
<keyword evidence="12" id="KW-0132">Cell division</keyword>
<evidence type="ECO:0000256" key="5">
    <source>
        <dbReference type="ARBA" id="ARBA00022777"/>
    </source>
</evidence>
<evidence type="ECO:0000256" key="2">
    <source>
        <dbReference type="ARBA" id="ARBA00022527"/>
    </source>
</evidence>
<dbReference type="InParanoid" id="A0A6J0BNQ7"/>
<dbReference type="GO" id="GO:0044773">
    <property type="term" value="P:mitotic DNA damage checkpoint signaling"/>
    <property type="evidence" value="ECO:0007669"/>
    <property type="project" value="TreeGrafter"/>
</dbReference>
<dbReference type="CDD" id="cd14019">
    <property type="entry name" value="STKc_Cdc7"/>
    <property type="match status" value="1"/>
</dbReference>
<dbReference type="PROSITE" id="PS00107">
    <property type="entry name" value="PROTEIN_KINASE_ATP"/>
    <property type="match status" value="1"/>
</dbReference>
<dbReference type="Gene3D" id="3.30.200.20">
    <property type="entry name" value="Phosphorylase Kinase, domain 1"/>
    <property type="match status" value="1"/>
</dbReference>
<dbReference type="RefSeq" id="XP_015516259.2">
    <property type="nucleotide sequence ID" value="XM_015660773.2"/>
</dbReference>
<comment type="similarity">
    <text evidence="8">Belongs to the protein kinase superfamily.</text>
</comment>
<keyword evidence="12" id="KW-0131">Cell cycle</keyword>
<keyword evidence="3" id="KW-0808">Transferase</keyword>
<dbReference type="OrthoDB" id="10020333at2759"/>
<dbReference type="GO" id="GO:0004674">
    <property type="term" value="F:protein serine/threonine kinase activity"/>
    <property type="evidence" value="ECO:0007669"/>
    <property type="project" value="UniProtKB-KW"/>
</dbReference>
<dbReference type="Gene3D" id="1.10.510.10">
    <property type="entry name" value="Transferase(Phosphotransferase) domain 1"/>
    <property type="match status" value="1"/>
</dbReference>
<feature type="binding site" evidence="7">
    <location>
        <position position="68"/>
    </location>
    <ligand>
        <name>ATP</name>
        <dbReference type="ChEBI" id="CHEBI:30616"/>
    </ligand>
</feature>
<dbReference type="InterPro" id="IPR008271">
    <property type="entry name" value="Ser/Thr_kinase_AS"/>
</dbReference>
<dbReference type="SMART" id="SM00220">
    <property type="entry name" value="S_TKc"/>
    <property type="match status" value="1"/>
</dbReference>
<dbReference type="PANTHER" id="PTHR44167">
    <property type="entry name" value="OVARIAN-SPECIFIC SERINE/THREONINE-PROTEIN KINASE LOK-RELATED"/>
    <property type="match status" value="1"/>
</dbReference>
<dbReference type="InterPro" id="IPR017441">
    <property type="entry name" value="Protein_kinase_ATP_BS"/>
</dbReference>
<keyword evidence="2 8" id="KW-0723">Serine/threonine-protein kinase</keyword>
<dbReference type="InterPro" id="IPR011009">
    <property type="entry name" value="Kinase-like_dom_sf"/>
</dbReference>
<dbReference type="EC" id="2.7.11.1" evidence="1"/>
<dbReference type="GO" id="GO:0005634">
    <property type="term" value="C:nucleus"/>
    <property type="evidence" value="ECO:0007669"/>
    <property type="project" value="TreeGrafter"/>
</dbReference>
<proteinExistence type="inferred from homology"/>
<reference evidence="12" key="1">
    <citation type="submission" date="2025-08" db="UniProtKB">
        <authorList>
            <consortium name="RefSeq"/>
        </authorList>
    </citation>
    <scope>IDENTIFICATION</scope>
    <source>
        <tissue evidence="12">Thorax and Abdomen</tissue>
    </source>
</reference>
<gene>
    <name evidence="12" type="primary">LOC107221692</name>
</gene>
<dbReference type="KEGG" id="nlo:107221692"/>